<evidence type="ECO:0000313" key="3">
    <source>
        <dbReference type="Proteomes" id="UP000324269"/>
    </source>
</evidence>
<dbReference type="OrthoDB" id="9901090at2"/>
<protein>
    <submittedName>
        <fullName evidence="2">Uncharacterized protein</fullName>
    </submittedName>
</protein>
<feature type="transmembrane region" description="Helical" evidence="1">
    <location>
        <begin position="29"/>
        <end position="47"/>
    </location>
</feature>
<keyword evidence="1" id="KW-0472">Membrane</keyword>
<dbReference type="EMBL" id="VTEZ01000001">
    <property type="protein sequence ID" value="TYS88225.1"/>
    <property type="molecule type" value="Genomic_DNA"/>
</dbReference>
<evidence type="ECO:0000313" key="2">
    <source>
        <dbReference type="EMBL" id="TYS88225.1"/>
    </source>
</evidence>
<name>A0A5D4UKU1_9BACI</name>
<evidence type="ECO:0000256" key="1">
    <source>
        <dbReference type="SAM" id="Phobius"/>
    </source>
</evidence>
<dbReference type="Proteomes" id="UP000324269">
    <property type="component" value="Unassembled WGS sequence"/>
</dbReference>
<accession>A0A5D4UKU1</accession>
<proteinExistence type="predicted"/>
<feature type="transmembrane region" description="Helical" evidence="1">
    <location>
        <begin position="91"/>
        <end position="108"/>
    </location>
</feature>
<comment type="caution">
    <text evidence="2">The sequence shown here is derived from an EMBL/GenBank/DDBJ whole genome shotgun (WGS) entry which is preliminary data.</text>
</comment>
<sequence>MTNIIRFNLFLLVLYSILFYFSISRMHLFGHFTAFINLSIILILLGLGIYYPRFSKGIREGKVSRIKLIWNASFLLLFAGFQMSTGMIRDSIFYVIVIITMVLMVMNFRRRHE</sequence>
<dbReference type="AlphaFoldDB" id="A0A5D4UKU1"/>
<gene>
    <name evidence="2" type="ORF">FZC85_01945</name>
</gene>
<reference evidence="2 3" key="1">
    <citation type="submission" date="2019-08" db="EMBL/GenBank/DDBJ databases">
        <title>Bacillus genomes from the desert of Cuatro Cienegas, Coahuila.</title>
        <authorList>
            <person name="Olmedo-Alvarez G."/>
        </authorList>
    </citation>
    <scope>NUCLEOTIDE SEQUENCE [LARGE SCALE GENOMIC DNA]</scope>
    <source>
        <strain evidence="2 3">CH87b_3T</strain>
    </source>
</reference>
<keyword evidence="1" id="KW-0812">Transmembrane</keyword>
<dbReference type="RefSeq" id="WP_148967518.1">
    <property type="nucleotide sequence ID" value="NZ_JBNIKW010000001.1"/>
</dbReference>
<keyword evidence="1" id="KW-1133">Transmembrane helix</keyword>
<organism evidence="2 3">
    <name type="scientific">Rossellomorea aquimaris</name>
    <dbReference type="NCBI Taxonomy" id="189382"/>
    <lineage>
        <taxon>Bacteria</taxon>
        <taxon>Bacillati</taxon>
        <taxon>Bacillota</taxon>
        <taxon>Bacilli</taxon>
        <taxon>Bacillales</taxon>
        <taxon>Bacillaceae</taxon>
        <taxon>Rossellomorea</taxon>
    </lineage>
</organism>
<feature type="transmembrane region" description="Helical" evidence="1">
    <location>
        <begin position="68"/>
        <end position="85"/>
    </location>
</feature>
<feature type="transmembrane region" description="Helical" evidence="1">
    <location>
        <begin position="7"/>
        <end position="23"/>
    </location>
</feature>